<reference evidence="2 3" key="1">
    <citation type="submission" date="2019-03" db="EMBL/GenBank/DDBJ databases">
        <title>Sequencing 23 genomes of Wallemia ichthyophaga.</title>
        <authorList>
            <person name="Gostincar C."/>
        </authorList>
    </citation>
    <scope>NUCLEOTIDE SEQUENCE [LARGE SCALE GENOMIC DNA]</scope>
    <source>
        <strain evidence="2 3">EXF-5753</strain>
    </source>
</reference>
<gene>
    <name evidence="2" type="ORF">E3P99_03718</name>
</gene>
<evidence type="ECO:0000256" key="1">
    <source>
        <dbReference type="SAM" id="SignalP"/>
    </source>
</evidence>
<keyword evidence="1" id="KW-0732">Signal</keyword>
<evidence type="ECO:0000313" key="2">
    <source>
        <dbReference type="EMBL" id="TIA86287.1"/>
    </source>
</evidence>
<keyword evidence="3" id="KW-1185">Reference proteome</keyword>
<dbReference type="Proteomes" id="UP000310189">
    <property type="component" value="Unassembled WGS sequence"/>
</dbReference>
<protein>
    <submittedName>
        <fullName evidence="2">Uncharacterized protein</fullName>
    </submittedName>
</protein>
<organism evidence="2 3">
    <name type="scientific">Wallemia hederae</name>
    <dbReference type="NCBI Taxonomy" id="1540922"/>
    <lineage>
        <taxon>Eukaryota</taxon>
        <taxon>Fungi</taxon>
        <taxon>Dikarya</taxon>
        <taxon>Basidiomycota</taxon>
        <taxon>Wallemiomycotina</taxon>
        <taxon>Wallemiomycetes</taxon>
        <taxon>Wallemiales</taxon>
        <taxon>Wallemiaceae</taxon>
        <taxon>Wallemia</taxon>
    </lineage>
</organism>
<evidence type="ECO:0000313" key="3">
    <source>
        <dbReference type="Proteomes" id="UP000310189"/>
    </source>
</evidence>
<accession>A0A4T0FDP6</accession>
<dbReference type="EMBL" id="SPNW01000084">
    <property type="protein sequence ID" value="TIA86287.1"/>
    <property type="molecule type" value="Genomic_DNA"/>
</dbReference>
<feature type="signal peptide" evidence="1">
    <location>
        <begin position="1"/>
        <end position="19"/>
    </location>
</feature>
<dbReference type="AlphaFoldDB" id="A0A4T0FDP6"/>
<name>A0A4T0FDP6_9BASI</name>
<sequence length="224" mass="23586">MKLAALSLIAAATAIPLHSRSDHPFGIALEKLGHDVGDLITDVGDTVLAIGDTLLFNPNDSDDVKISNTYSYANDNLGNGVGELFAALVDMSEGIALGDTSEQRADAVNAKYADANTSIGEALSSILNATQLFANDLDNDTLNLDLFSTEVQQYITDLNNSAGSGVGDLLNTFALAVQHQVYEENGPSEDAVAQSYAKTTSELGDSATDVFQVLQSALESILRQ</sequence>
<feature type="chain" id="PRO_5020836407" evidence="1">
    <location>
        <begin position="20"/>
        <end position="224"/>
    </location>
</feature>
<comment type="caution">
    <text evidence="2">The sequence shown here is derived from an EMBL/GenBank/DDBJ whole genome shotgun (WGS) entry which is preliminary data.</text>
</comment>
<proteinExistence type="predicted"/>
<dbReference type="OrthoDB" id="10400997at2759"/>